<dbReference type="GO" id="GO:0008168">
    <property type="term" value="F:methyltransferase activity"/>
    <property type="evidence" value="ECO:0007669"/>
    <property type="project" value="UniProtKB-KW"/>
</dbReference>
<dbReference type="GO" id="GO:0032259">
    <property type="term" value="P:methylation"/>
    <property type="evidence" value="ECO:0007669"/>
    <property type="project" value="UniProtKB-KW"/>
</dbReference>
<evidence type="ECO:0000313" key="2">
    <source>
        <dbReference type="EMBL" id="QKG20473.1"/>
    </source>
</evidence>
<keyword evidence="2" id="KW-0489">Methyltransferase</keyword>
<dbReference type="InterPro" id="IPR029063">
    <property type="entry name" value="SAM-dependent_MTases_sf"/>
</dbReference>
<organism evidence="2 3">
    <name type="scientific">Actinomadura verrucosospora</name>
    <dbReference type="NCBI Taxonomy" id="46165"/>
    <lineage>
        <taxon>Bacteria</taxon>
        <taxon>Bacillati</taxon>
        <taxon>Actinomycetota</taxon>
        <taxon>Actinomycetes</taxon>
        <taxon>Streptosporangiales</taxon>
        <taxon>Thermomonosporaceae</taxon>
        <taxon>Actinomadura</taxon>
    </lineage>
</organism>
<dbReference type="EMBL" id="CP053892">
    <property type="protein sequence ID" value="QKG20473.1"/>
    <property type="molecule type" value="Genomic_DNA"/>
</dbReference>
<reference evidence="2 3" key="1">
    <citation type="submission" date="2020-05" db="EMBL/GenBank/DDBJ databases">
        <title>Actinomadura verrucosospora NRRL-B18236 (PFL_A860) Genome sequencing and assembly.</title>
        <authorList>
            <person name="Samborskyy M."/>
        </authorList>
    </citation>
    <scope>NUCLEOTIDE SEQUENCE [LARGE SCALE GENOMIC DNA]</scope>
    <source>
        <strain evidence="2 3">NRRL:B18236</strain>
    </source>
</reference>
<gene>
    <name evidence="2" type="ORF">ACTIVE_2111</name>
</gene>
<dbReference type="AlphaFoldDB" id="A0A7D3VRB1"/>
<evidence type="ECO:0000313" key="3">
    <source>
        <dbReference type="Proteomes" id="UP000501240"/>
    </source>
</evidence>
<feature type="domain" description="Methyltransferase" evidence="1">
    <location>
        <begin position="49"/>
        <end position="149"/>
    </location>
</feature>
<name>A0A7D3VRB1_ACTVE</name>
<dbReference type="SUPFAM" id="SSF53335">
    <property type="entry name" value="S-adenosyl-L-methionine-dependent methyltransferases"/>
    <property type="match status" value="1"/>
</dbReference>
<dbReference type="Pfam" id="PF13649">
    <property type="entry name" value="Methyltransf_25"/>
    <property type="match status" value="1"/>
</dbReference>
<evidence type="ECO:0000259" key="1">
    <source>
        <dbReference type="Pfam" id="PF13649"/>
    </source>
</evidence>
<dbReference type="RefSeq" id="WP_173094885.1">
    <property type="nucleotide sequence ID" value="NZ_CP053892.1"/>
</dbReference>
<keyword evidence="2" id="KW-0808">Transferase</keyword>
<proteinExistence type="predicted"/>
<dbReference type="CDD" id="cd02440">
    <property type="entry name" value="AdoMet_MTases"/>
    <property type="match status" value="1"/>
</dbReference>
<sequence length="259" mass="27532">MTLLDQETAGTWIARWDAQQEGYVPDREERFTAMIDAVEAAAGRPDPLVLDLGCGPGSLAGRILDRIPGATVVAIDTDPLLLSLGRAVHAGRDGIAFTALDLREPGWAARLRLPRQADAAVSTTALHWISPAGLRVVYAELATLLRPGGLFLNGDNLQVDDVTPGLAGLDDALGERRRARHAAAGARPENWEQWWEAIGADPAFAELRGASTEEVTGHHGSPSRLLSAHAEALRAAGFAEVGTLWQHGDNRLLAALLSG</sequence>
<dbReference type="Gene3D" id="3.40.50.150">
    <property type="entry name" value="Vaccinia Virus protein VP39"/>
    <property type="match status" value="1"/>
</dbReference>
<protein>
    <submittedName>
        <fullName evidence="2">Type 11 methyltransferase</fullName>
    </submittedName>
</protein>
<dbReference type="Proteomes" id="UP000501240">
    <property type="component" value="Chromosome"/>
</dbReference>
<dbReference type="InterPro" id="IPR041698">
    <property type="entry name" value="Methyltransf_25"/>
</dbReference>
<accession>A0A7D3VRB1</accession>
<keyword evidence="3" id="KW-1185">Reference proteome</keyword>